<feature type="region of interest" description="Disordered" evidence="5">
    <location>
        <begin position="762"/>
        <end position="800"/>
    </location>
</feature>
<dbReference type="InterPro" id="IPR022092">
    <property type="entry name" value="TMF_DNA-bd"/>
</dbReference>
<evidence type="ECO:0000256" key="5">
    <source>
        <dbReference type="SAM" id="MobiDB-lite"/>
    </source>
</evidence>
<comment type="caution">
    <text evidence="7">The sequence shown here is derived from an EMBL/GenBank/DDBJ whole genome shotgun (WGS) entry which is preliminary data.</text>
</comment>
<sequence length="955" mass="105566">MSDWFSSISSTLANAASAVEAQLDKALDVPGGGSQKRETWTDAAETKTPNATIDFFSASIASVSASVESINLKSLSSDFAALINSEIGAANPPAKEQAAKASPDRVPLASPNVSAKEQITQEPKNGGTNSALQTNVKSVADASIDETVANPTSAPVVDPTSSPVVETPPRNLNASVQDLDPIEIHEEALHENTPVISSALETTETPASILMDTPPHTISPAAAELLEPPTNASNTSDTPQDSLKNPVTQLIAPSASNTEAFASESLVTTLPEISKPIRSETDKLSSIISQREQQLLAAITENAALTDEIAKIRTRIQDLETYRGAQNEAGDAAAMDEFSKRLESAEKAGSAALKDRDKYKQKLGLLQSSFDEAIKKLGEREEQVKSLLEEGEKLSKNELKMSNIVKKLRAKEADAEKEMKEQQKKFDALNAELTELKEKFARVTETDRKLGENLKSSNELADKQAKQIVKLENETSTIRAELTQHKALLERARADLADSKALVENANSVAHAEALEKEISANEALHKQLLEHQKNHSSIESALQKEVFDLRSLLARVEDEANWKEDNMRKEVMSLQNRLQATEARHEDLFAEARAADRPLVRQIESLQVQHATARKDWEQIEIRFLLLEDAPVKTEGDINGLEFAERERVSVERYEDLNKRFVAIEYQFSRERQERSAFQYQESMSKLDGSVGTINDLSAKINVIKSGHERDLQQMRVDFEERIRQAVDEETRKLKETMRQERERFHAEKQKLQDLKIMTEKTYQQQQQHQQQHQQPASAQYGASFSNNTAAGSPSTAVSIMSPSGSMASIRMSMSGDGLQSPSSMMGSLELNSGMGAASVHQGAVVERLVHNLKQLQGQVSSLQMQMQLVTKTRDELAEELVKATAENSDLKNAGSKIESLETQLTELTRRYNAALEMLGEKTEQVDELQERILEMKRIQKAEIEEIMRLRGGA</sequence>
<evidence type="ECO:0000313" key="7">
    <source>
        <dbReference type="EMBL" id="TPX78442.1"/>
    </source>
</evidence>
<dbReference type="EMBL" id="QEAP01000004">
    <property type="protein sequence ID" value="TPX78442.1"/>
    <property type="molecule type" value="Genomic_DNA"/>
</dbReference>
<accession>A0A507FQ95</accession>
<evidence type="ECO:0000256" key="4">
    <source>
        <dbReference type="SAM" id="Coils"/>
    </source>
</evidence>
<comment type="subcellular location">
    <subcellularLocation>
        <location evidence="1">Golgi apparatus</location>
    </subcellularLocation>
</comment>
<dbReference type="GO" id="GO:0005794">
    <property type="term" value="C:Golgi apparatus"/>
    <property type="evidence" value="ECO:0007669"/>
    <property type="project" value="UniProtKB-SubCell"/>
</dbReference>
<keyword evidence="2" id="KW-0333">Golgi apparatus</keyword>
<dbReference type="InterPro" id="IPR022091">
    <property type="entry name" value="TMF_TATA-bd"/>
</dbReference>
<dbReference type="GO" id="GO:0005783">
    <property type="term" value="C:endoplasmic reticulum"/>
    <property type="evidence" value="ECO:0007669"/>
    <property type="project" value="TreeGrafter"/>
</dbReference>
<dbReference type="InterPro" id="IPR052602">
    <property type="entry name" value="Growth_transcription_reg"/>
</dbReference>
<dbReference type="Pfam" id="PF12325">
    <property type="entry name" value="TMF_TATA_bd"/>
    <property type="match status" value="1"/>
</dbReference>
<proteinExistence type="predicted"/>
<evidence type="ECO:0000259" key="6">
    <source>
        <dbReference type="Pfam" id="PF12325"/>
    </source>
</evidence>
<feature type="coiled-coil region" evidence="4">
    <location>
        <begin position="847"/>
        <end position="947"/>
    </location>
</feature>
<dbReference type="AlphaFoldDB" id="A0A507FQ95"/>
<evidence type="ECO:0000256" key="3">
    <source>
        <dbReference type="ARBA" id="ARBA00023054"/>
    </source>
</evidence>
<feature type="coiled-coil region" evidence="4">
    <location>
        <begin position="710"/>
        <end position="759"/>
    </location>
</feature>
<feature type="coiled-coil region" evidence="4">
    <location>
        <begin position="565"/>
        <end position="592"/>
    </location>
</feature>
<dbReference type="PANTHER" id="PTHR46515">
    <property type="entry name" value="TATA ELEMENT MODULATORY FACTOR TMF1"/>
    <property type="match status" value="1"/>
</dbReference>
<reference evidence="7 8" key="1">
    <citation type="journal article" date="2019" name="Sci. Rep.">
        <title>Comparative genomics of chytrid fungi reveal insights into the obligate biotrophic and pathogenic lifestyle of Synchytrium endobioticum.</title>
        <authorList>
            <person name="van de Vossenberg B.T.L.H."/>
            <person name="Warris S."/>
            <person name="Nguyen H.D.T."/>
            <person name="van Gent-Pelzer M.P.E."/>
            <person name="Joly D.L."/>
            <person name="van de Geest H.C."/>
            <person name="Bonants P.J.M."/>
            <person name="Smith D.S."/>
            <person name="Levesque C.A."/>
            <person name="van der Lee T.A.J."/>
        </authorList>
    </citation>
    <scope>NUCLEOTIDE SEQUENCE [LARGE SCALE GENOMIC DNA]</scope>
    <source>
        <strain evidence="7 8">CBS 675.73</strain>
    </source>
</reference>
<dbReference type="OrthoDB" id="74178at2759"/>
<protein>
    <recommendedName>
        <fullName evidence="6">TATA element modulatory factor 1 TATA binding domain-containing protein</fullName>
    </recommendedName>
</protein>
<dbReference type="PANTHER" id="PTHR46515:SF1">
    <property type="entry name" value="TATA ELEMENT MODULATORY FACTOR"/>
    <property type="match status" value="1"/>
</dbReference>
<evidence type="ECO:0000313" key="8">
    <source>
        <dbReference type="Proteomes" id="UP000320333"/>
    </source>
</evidence>
<feature type="region of interest" description="Disordered" evidence="5">
    <location>
        <begin position="150"/>
        <end position="171"/>
    </location>
</feature>
<feature type="compositionally biased region" description="Low complexity" evidence="5">
    <location>
        <begin position="765"/>
        <end position="776"/>
    </location>
</feature>
<name>A0A507FQ95_9FUNG</name>
<organism evidence="7 8">
    <name type="scientific">Chytriomyces confervae</name>
    <dbReference type="NCBI Taxonomy" id="246404"/>
    <lineage>
        <taxon>Eukaryota</taxon>
        <taxon>Fungi</taxon>
        <taxon>Fungi incertae sedis</taxon>
        <taxon>Chytridiomycota</taxon>
        <taxon>Chytridiomycota incertae sedis</taxon>
        <taxon>Chytridiomycetes</taxon>
        <taxon>Chytridiales</taxon>
        <taxon>Chytriomycetaceae</taxon>
        <taxon>Chytriomyces</taxon>
    </lineage>
</organism>
<feature type="compositionally biased region" description="Polar residues" evidence="5">
    <location>
        <begin position="777"/>
        <end position="800"/>
    </location>
</feature>
<feature type="coiled-coil region" evidence="4">
    <location>
        <begin position="370"/>
        <end position="532"/>
    </location>
</feature>
<dbReference type="STRING" id="246404.A0A507FQ95"/>
<evidence type="ECO:0000256" key="1">
    <source>
        <dbReference type="ARBA" id="ARBA00004555"/>
    </source>
</evidence>
<dbReference type="Pfam" id="PF12329">
    <property type="entry name" value="TMF_DNA_bd"/>
    <property type="match status" value="1"/>
</dbReference>
<keyword evidence="3 4" id="KW-0175">Coiled coil</keyword>
<feature type="domain" description="TATA element modulatory factor 1 TATA binding" evidence="6">
    <location>
        <begin position="844"/>
        <end position="947"/>
    </location>
</feature>
<evidence type="ECO:0000256" key="2">
    <source>
        <dbReference type="ARBA" id="ARBA00023034"/>
    </source>
</evidence>
<dbReference type="Proteomes" id="UP000320333">
    <property type="component" value="Unassembled WGS sequence"/>
</dbReference>
<gene>
    <name evidence="7" type="ORF">CcCBS67573_g00292</name>
</gene>
<keyword evidence="8" id="KW-1185">Reference proteome</keyword>